<dbReference type="GO" id="GO:0016757">
    <property type="term" value="F:glycosyltransferase activity"/>
    <property type="evidence" value="ECO:0007669"/>
    <property type="project" value="InterPro"/>
</dbReference>
<evidence type="ECO:0000259" key="1">
    <source>
        <dbReference type="Pfam" id="PF04577"/>
    </source>
</evidence>
<reference evidence="2 3" key="1">
    <citation type="journal article" date="2011" name="Stand. Genomic Sci.">
        <title>Complete genome sequence of the gliding, heparinolytic Pedobacter saltans type strain (113).</title>
        <authorList>
            <person name="Liolios K."/>
            <person name="Sikorski J."/>
            <person name="Lu M."/>
            <person name="Nolan M."/>
            <person name="Lapidus A."/>
            <person name="Lucas S."/>
            <person name="Hammon N."/>
            <person name="Deshpande S."/>
            <person name="Cheng J.F."/>
            <person name="Tapia R."/>
            <person name="Han C."/>
            <person name="Goodwin L."/>
            <person name="Pitluck S."/>
            <person name="Huntemann M."/>
            <person name="Ivanova N."/>
            <person name="Pagani I."/>
            <person name="Mavromatis K."/>
            <person name="Ovchinikova G."/>
            <person name="Pati A."/>
            <person name="Chen A."/>
            <person name="Palaniappan K."/>
            <person name="Land M."/>
            <person name="Hauser L."/>
            <person name="Brambilla E.M."/>
            <person name="Kotsyurbenko O."/>
            <person name="Rohde M."/>
            <person name="Tindall B.J."/>
            <person name="Abt B."/>
            <person name="Goker M."/>
            <person name="Detter J.C."/>
            <person name="Woyke T."/>
            <person name="Bristow J."/>
            <person name="Eisen J.A."/>
            <person name="Markowitz V."/>
            <person name="Hugenholtz P."/>
            <person name="Klenk H.P."/>
            <person name="Kyrpides N.C."/>
        </authorList>
    </citation>
    <scope>NUCLEOTIDE SEQUENCE [LARGE SCALE GENOMIC DNA]</scope>
    <source>
        <strain evidence="3">ATCC 51119 / DSM 12145 / JCM 21818 / LMG 10337 / NBRC 100064 / NCIMB 13643</strain>
    </source>
</reference>
<dbReference type="STRING" id="762903.Pedsa_2801"/>
<accession>F0S7T7</accession>
<organism evidence="2 3">
    <name type="scientific">Pseudopedobacter saltans (strain ATCC 51119 / DSM 12145 / JCM 21818 / CCUG 39354 / LMG 10337 / NBRC 100064 / NCIMB 13643)</name>
    <name type="common">Pedobacter saltans</name>
    <dbReference type="NCBI Taxonomy" id="762903"/>
    <lineage>
        <taxon>Bacteria</taxon>
        <taxon>Pseudomonadati</taxon>
        <taxon>Bacteroidota</taxon>
        <taxon>Sphingobacteriia</taxon>
        <taxon>Sphingobacteriales</taxon>
        <taxon>Sphingobacteriaceae</taxon>
        <taxon>Pseudopedobacter</taxon>
    </lineage>
</organism>
<evidence type="ECO:0000313" key="3">
    <source>
        <dbReference type="Proteomes" id="UP000000310"/>
    </source>
</evidence>
<dbReference type="HOGENOM" id="CLU_052165_0_0_10"/>
<evidence type="ECO:0000313" key="2">
    <source>
        <dbReference type="EMBL" id="ADY53342.1"/>
    </source>
</evidence>
<proteinExistence type="predicted"/>
<dbReference type="EMBL" id="CP002545">
    <property type="protein sequence ID" value="ADY53342.1"/>
    <property type="molecule type" value="Genomic_DNA"/>
</dbReference>
<reference evidence="3" key="2">
    <citation type="submission" date="2011-02" db="EMBL/GenBank/DDBJ databases">
        <title>The complete genome of Pedobacter saltans DSM 12145.</title>
        <authorList>
            <consortium name="US DOE Joint Genome Institute (JGI-PGF)"/>
            <person name="Lucas S."/>
            <person name="Copeland A."/>
            <person name="Lapidus A."/>
            <person name="Bruce D."/>
            <person name="Goodwin L."/>
            <person name="Pitluck S."/>
            <person name="Kyrpides N."/>
            <person name="Mavromatis K."/>
            <person name="Pagani I."/>
            <person name="Ivanova N."/>
            <person name="Ovchinnikova G."/>
            <person name="Lu M."/>
            <person name="Detter J.C."/>
            <person name="Han C."/>
            <person name="Land M."/>
            <person name="Hauser L."/>
            <person name="Markowitz V."/>
            <person name="Cheng J.-F."/>
            <person name="Hugenholtz P."/>
            <person name="Woyke T."/>
            <person name="Wu D."/>
            <person name="Tindall B."/>
            <person name="Pomrenke H.G."/>
            <person name="Brambilla E."/>
            <person name="Klenk H.-P."/>
            <person name="Eisen J.A."/>
        </authorList>
    </citation>
    <scope>NUCLEOTIDE SEQUENCE [LARGE SCALE GENOMIC DNA]</scope>
    <source>
        <strain evidence="3">ATCC 51119 / DSM 12145 / JCM 21818 / LMG 10337 / NBRC 100064 / NCIMB 13643</strain>
    </source>
</reference>
<dbReference type="InterPro" id="IPR049625">
    <property type="entry name" value="Glyco_transf_61_cat"/>
</dbReference>
<dbReference type="eggNOG" id="COG4421">
    <property type="taxonomic scope" value="Bacteria"/>
</dbReference>
<feature type="domain" description="Glycosyltransferase 61 catalytic" evidence="1">
    <location>
        <begin position="183"/>
        <end position="370"/>
    </location>
</feature>
<dbReference type="Pfam" id="PF04577">
    <property type="entry name" value="Glyco_transf_61"/>
    <property type="match status" value="1"/>
</dbReference>
<dbReference type="RefSeq" id="WP_013633827.1">
    <property type="nucleotide sequence ID" value="NC_015177.1"/>
</dbReference>
<name>F0S7T7_PSESL</name>
<dbReference type="OrthoDB" id="1156086at2"/>
<protein>
    <recommendedName>
        <fullName evidence="1">Glycosyltransferase 61 catalytic domain-containing protein</fullName>
    </recommendedName>
</protein>
<gene>
    <name evidence="2" type="ordered locus">Pedsa_2801</name>
</gene>
<keyword evidence="3" id="KW-1185">Reference proteome</keyword>
<dbReference type="KEGG" id="psn:Pedsa_2801"/>
<dbReference type="Proteomes" id="UP000000310">
    <property type="component" value="Chromosome"/>
</dbReference>
<dbReference type="AlphaFoldDB" id="F0S7T7"/>
<sequence length="431" mass="50426">MKDKKFIDVPPNPLMNYSGAIKRYFMAKMRRMYRRDKFELLKPLVKAITSNWFIKRELIDFQSYRKRGSDNVEILYEDEINLKFSSVNFFEESVDNYIYELKNHYVYGVILKNVMVIGCSDLILLDEQYALYDLKFLDDDGAFDYTDYAIKLLKNDVCVLEANWAEFSINEGILLTANYSINYYHFLLEIIAKFEMISKMNIDKSIPIIVDKACLEIPQYRELLSYFNRDNRAIISIDKEVIYKVSFLYQISRPNIIPPNYKNIKDIQIKHNLFSAHSLNYIRGTLLKLPEIKNTPKRVFLSRKNASGRRVYNEEAVYTVLRKYDFSIIYPEEYSIVEQVSIFKNAELIVGATGAAFTNLIFCSNSCKVICLTNFNVNISIFCTIAKLFNIELVYLYDKKLVLKGDSDLHSAFQIDTNKLKEALQYIIGSK</sequence>